<dbReference type="InterPro" id="IPR043537">
    <property type="entry name" value="Tiam1/Tiam2/Sif"/>
</dbReference>
<dbReference type="SUPFAM" id="SSF50729">
    <property type="entry name" value="PH domain-like"/>
    <property type="match status" value="1"/>
</dbReference>
<feature type="non-terminal residue" evidence="4">
    <location>
        <position position="1"/>
    </location>
</feature>
<evidence type="ECO:0000259" key="2">
    <source>
        <dbReference type="PROSITE" id="PS50003"/>
    </source>
</evidence>
<evidence type="ECO:0000256" key="1">
    <source>
        <dbReference type="SAM" id="MobiDB-lite"/>
    </source>
</evidence>
<dbReference type="Proteomes" id="UP000677228">
    <property type="component" value="Unassembled WGS sequence"/>
</dbReference>
<dbReference type="InterPro" id="IPR001605">
    <property type="entry name" value="PH_dom-spectrin-type"/>
</dbReference>
<dbReference type="Gene3D" id="6.10.140.680">
    <property type="match status" value="1"/>
</dbReference>
<dbReference type="InterPro" id="IPR040655">
    <property type="entry name" value="TIAM1_CC-Ex"/>
</dbReference>
<dbReference type="InterPro" id="IPR001849">
    <property type="entry name" value="PH_domain"/>
</dbReference>
<dbReference type="PANTHER" id="PTHR46001">
    <property type="entry name" value="TIAM (MAMMALIAN TUMOR INVASION AND METASTASIS FACTOR) HOMOLOG"/>
    <property type="match status" value="1"/>
</dbReference>
<feature type="region of interest" description="Disordered" evidence="1">
    <location>
        <begin position="117"/>
        <end position="142"/>
    </location>
</feature>
<accession>A0A8S2QCP2</accession>
<organism evidence="4 5">
    <name type="scientific">Didymodactylos carnosus</name>
    <dbReference type="NCBI Taxonomy" id="1234261"/>
    <lineage>
        <taxon>Eukaryota</taxon>
        <taxon>Metazoa</taxon>
        <taxon>Spiralia</taxon>
        <taxon>Gnathifera</taxon>
        <taxon>Rotifera</taxon>
        <taxon>Eurotatoria</taxon>
        <taxon>Bdelloidea</taxon>
        <taxon>Philodinida</taxon>
        <taxon>Philodinidae</taxon>
        <taxon>Didymodactylos</taxon>
    </lineage>
</organism>
<dbReference type="GO" id="GO:0005085">
    <property type="term" value="F:guanyl-nucleotide exchange factor activity"/>
    <property type="evidence" value="ECO:0007669"/>
    <property type="project" value="InterPro"/>
</dbReference>
<protein>
    <recommendedName>
        <fullName evidence="2">PH domain-containing protein</fullName>
    </recommendedName>
</protein>
<feature type="region of interest" description="Disordered" evidence="1">
    <location>
        <begin position="165"/>
        <end position="192"/>
    </location>
</feature>
<feature type="compositionally biased region" description="Low complexity" evidence="1">
    <location>
        <begin position="174"/>
        <end position="192"/>
    </location>
</feature>
<dbReference type="Gene3D" id="2.30.29.30">
    <property type="entry name" value="Pleckstrin-homology domain (PH domain)/Phosphotyrosine-binding domain (PTB)"/>
    <property type="match status" value="1"/>
</dbReference>
<proteinExistence type="predicted"/>
<dbReference type="GO" id="GO:0005543">
    <property type="term" value="F:phospholipid binding"/>
    <property type="evidence" value="ECO:0007669"/>
    <property type="project" value="InterPro"/>
</dbReference>
<dbReference type="AlphaFoldDB" id="A0A8S2QCP2"/>
<dbReference type="Proteomes" id="UP000682733">
    <property type="component" value="Unassembled WGS sequence"/>
</dbReference>
<dbReference type="PROSITE" id="PS50003">
    <property type="entry name" value="PH_DOMAIN"/>
    <property type="match status" value="1"/>
</dbReference>
<dbReference type="Pfam" id="PF18385">
    <property type="entry name" value="Tiam_CC_Ex"/>
    <property type="match status" value="1"/>
</dbReference>
<dbReference type="GO" id="GO:0007264">
    <property type="term" value="P:small GTPase-mediated signal transduction"/>
    <property type="evidence" value="ECO:0007669"/>
    <property type="project" value="InterPro"/>
</dbReference>
<evidence type="ECO:0000313" key="5">
    <source>
        <dbReference type="Proteomes" id="UP000682733"/>
    </source>
</evidence>
<evidence type="ECO:0000313" key="4">
    <source>
        <dbReference type="EMBL" id="CAF4093041.1"/>
    </source>
</evidence>
<comment type="caution">
    <text evidence="4">The sequence shown here is derived from an EMBL/GenBank/DDBJ whole genome shotgun (WGS) entry which is preliminary data.</text>
</comment>
<dbReference type="PRINTS" id="PR00683">
    <property type="entry name" value="SPECTRINPH"/>
</dbReference>
<dbReference type="SMART" id="SM00233">
    <property type="entry name" value="PH"/>
    <property type="match status" value="1"/>
</dbReference>
<dbReference type="InterPro" id="IPR011993">
    <property type="entry name" value="PH-like_dom_sf"/>
</dbReference>
<feature type="domain" description="PH" evidence="2">
    <location>
        <begin position="224"/>
        <end position="335"/>
    </location>
</feature>
<reference evidence="4" key="1">
    <citation type="submission" date="2021-02" db="EMBL/GenBank/DDBJ databases">
        <authorList>
            <person name="Nowell W R."/>
        </authorList>
    </citation>
    <scope>NUCLEOTIDE SEQUENCE</scope>
</reference>
<dbReference type="EMBL" id="CAJNOK010018773">
    <property type="protein sequence ID" value="CAF1288059.1"/>
    <property type="molecule type" value="Genomic_DNA"/>
</dbReference>
<name>A0A8S2QCP2_9BILA</name>
<gene>
    <name evidence="3" type="ORF">OVA965_LOCUS27958</name>
    <name evidence="4" type="ORF">TMI583_LOCUS28707</name>
</gene>
<dbReference type="Pfam" id="PF00169">
    <property type="entry name" value="PH"/>
    <property type="match status" value="1"/>
</dbReference>
<dbReference type="EMBL" id="CAJOBA010040342">
    <property type="protein sequence ID" value="CAF4093041.1"/>
    <property type="molecule type" value="Genomic_DNA"/>
</dbReference>
<dbReference type="PANTHER" id="PTHR46001:SF3">
    <property type="entry name" value="PROTEIN STILL LIFE, ISOFORM SIF TYPE 1"/>
    <property type="match status" value="1"/>
</dbReference>
<sequence>MYFYSLEHNDSVSTIVDATQAFSVSSTIDETSTPLSACRLKRQLATSSLNTPEFDTVDNNNVLSDTESESIGSLLDHIINDDNSQKTSPERTVPTSIENDNTIHQLIRTLSDNTQIKRSSYNESERTDSGIGDGLSARDSGSGKFSTYDFQKLSLEKISVPEHFDSGNIQKVPSSRSLSTNSNSSCCSSENSTSKLKQSLSNINSNPINNNNNDYDLSIVHDSSLKKAGWLNVKYWLTTQRQRVELASHRKWKRYWICLKGQDLLLYSDYSDIDEHINSKQSIDIRDCLCYSIPEYPKRDHVFSLATSTGDQYYFQPINQTETDNWIKFIHRTCAQNNHFRHQNIVKELKRNIHKLEKLIKHENTMHKLGELQLQVSTTTKVRQIISKQIELWEKNLEEFHVDLFRQKCYLAALNDKDLPNPK</sequence>
<evidence type="ECO:0000313" key="3">
    <source>
        <dbReference type="EMBL" id="CAF1288059.1"/>
    </source>
</evidence>